<gene>
    <name evidence="1" type="ORF">ALECFALPRED_007503</name>
</gene>
<dbReference type="AlphaFoldDB" id="A0A8H3EC43"/>
<proteinExistence type="predicted"/>
<sequence>MEDQPCTVLDPSGDLRLSTATQDFVVSSKAMCLASPVWRAMFDPQGRWAKQSSGVFDLPDDDAHALLLLLRIAHLQFSDLPDALVIYRHLLQLAVLCDKYDTVQLVRPWISEWQAPLQAQAEESCREGCEGYEGYETWLFVAWTFGDEAVFGKISRSLVLTSTVAVVDGEERLVNAQGVMVGDTMPPGSVDTIIEARSERISALLEMCYKLLDQYESSTLVAPGDTSICTCGQSSKECDTLVYGCLIKGLRSLKLFPERAKVNEVELSVVAFADKLRSLECFAYPVVLQNDPYGYRYGRHPMGQGSHSSCGFTLAFANHIKVIIGQEEPSGVLEAHLTHLHEQKK</sequence>
<comment type="caution">
    <text evidence="1">The sequence shown here is derived from an EMBL/GenBank/DDBJ whole genome shotgun (WGS) entry which is preliminary data.</text>
</comment>
<dbReference type="EMBL" id="CAJPDR010000005">
    <property type="protein sequence ID" value="CAF9904331.1"/>
    <property type="molecule type" value="Genomic_DNA"/>
</dbReference>
<accession>A0A8H3EC43</accession>
<evidence type="ECO:0008006" key="3">
    <source>
        <dbReference type="Google" id="ProtNLM"/>
    </source>
</evidence>
<name>A0A8H3EC43_9LECA</name>
<dbReference type="Proteomes" id="UP000664203">
    <property type="component" value="Unassembled WGS sequence"/>
</dbReference>
<evidence type="ECO:0000313" key="1">
    <source>
        <dbReference type="EMBL" id="CAF9904331.1"/>
    </source>
</evidence>
<protein>
    <recommendedName>
        <fullName evidence="3">BTB domain-containing protein</fullName>
    </recommendedName>
</protein>
<dbReference type="InterPro" id="IPR011333">
    <property type="entry name" value="SKP1/BTB/POZ_sf"/>
</dbReference>
<reference evidence="1" key="1">
    <citation type="submission" date="2021-03" db="EMBL/GenBank/DDBJ databases">
        <authorList>
            <person name="Tagirdzhanova G."/>
        </authorList>
    </citation>
    <scope>NUCLEOTIDE SEQUENCE</scope>
</reference>
<organism evidence="1 2">
    <name type="scientific">Alectoria fallacina</name>
    <dbReference type="NCBI Taxonomy" id="1903189"/>
    <lineage>
        <taxon>Eukaryota</taxon>
        <taxon>Fungi</taxon>
        <taxon>Dikarya</taxon>
        <taxon>Ascomycota</taxon>
        <taxon>Pezizomycotina</taxon>
        <taxon>Lecanoromycetes</taxon>
        <taxon>OSLEUM clade</taxon>
        <taxon>Lecanoromycetidae</taxon>
        <taxon>Lecanorales</taxon>
        <taxon>Lecanorineae</taxon>
        <taxon>Parmeliaceae</taxon>
        <taxon>Alectoria</taxon>
    </lineage>
</organism>
<keyword evidence="2" id="KW-1185">Reference proteome</keyword>
<dbReference type="Gene3D" id="3.30.710.10">
    <property type="entry name" value="Potassium Channel Kv1.1, Chain A"/>
    <property type="match status" value="1"/>
</dbReference>
<evidence type="ECO:0000313" key="2">
    <source>
        <dbReference type="Proteomes" id="UP000664203"/>
    </source>
</evidence>
<dbReference type="OrthoDB" id="5275938at2759"/>